<dbReference type="InterPro" id="IPR014001">
    <property type="entry name" value="Helicase_ATP-bd"/>
</dbReference>
<dbReference type="Gene3D" id="3.40.50.300">
    <property type="entry name" value="P-loop containing nucleotide triphosphate hydrolases"/>
    <property type="match status" value="2"/>
</dbReference>
<dbReference type="InterPro" id="IPR001650">
    <property type="entry name" value="Helicase_C-like"/>
</dbReference>
<dbReference type="GO" id="GO:0005737">
    <property type="term" value="C:cytoplasm"/>
    <property type="evidence" value="ECO:0007669"/>
    <property type="project" value="TreeGrafter"/>
</dbReference>
<dbReference type="GO" id="GO:0005524">
    <property type="term" value="F:ATP binding"/>
    <property type="evidence" value="ECO:0007669"/>
    <property type="project" value="UniProtKB-KW"/>
</dbReference>
<dbReference type="PROSITE" id="PS51194">
    <property type="entry name" value="HELICASE_CTER"/>
    <property type="match status" value="1"/>
</dbReference>
<name>A0A2J7ZLB4_9CHLO</name>
<sequence>MASTHCRPIDWTAWLPPLVACGVLPAAALEGDALRGVQAELRQHEIAPEPPNPDRTATADAFHRPLFPTQQLYEAVLRCCTEAEARAGPAPAHPTGWRFTAALLASAVLMEEYVRGHSTRAMMQAAAHSARTAAAAAAVEAGTGGGVVALLGNGGAGEAGSGGGGDVERDRAEAAADAEGRAASELLLFFRTASKEEAADRLVEALGEVEEMKANLLRVIRGVSPEGLVRVLLDTLEASRRGDVQRADGGRKTLGGVFFRELMKLKSGGILANQLLLLPSLPPLRSYQLNTAGMVLCGWGLRLPEALLGAAVDGPGAEQVGAEAEVEAEAGLEARAVAEARFQALLPNGWTGNWLVQAPTNSGKTRIFVEVARCVVESKRSSGGGALVVVLVPSVILTSQHAAYFRRAQLPGTAVAAHSSDSPLTEQAWNAAVRAASAGGGSGGTSSVLVATAASFLNLLLPREGGRPPVARLRQLDLLVLDEAHHCHDEHPFAQVMAFYESTAAATTALTPRPRVLAVTASPASEVEPTTLVLRMEQLLGRLGAALHCIEAEHPEVAAVVSEPRLLERRVRLRAVDRGLMGVLQADGLSSQIPALSADCFASGELKDSTFPKFWALLEYLQTFRDREYFHGIVFVKTRQDRHGRGMSDTEQQQLLEMFKAPGRKVLVATSAAEEGLDVPSCEFVVRYNAAATGIQLVQSRGRARKREVAEFFCILQDDTLDLHLHAKSQLEEDNMRQYTRARAAAAAGAAGNS</sequence>
<dbReference type="InterPro" id="IPR051363">
    <property type="entry name" value="RLR_Helicase"/>
</dbReference>
<evidence type="ECO:0000313" key="6">
    <source>
        <dbReference type="EMBL" id="PNH01056.1"/>
    </source>
</evidence>
<gene>
    <name evidence="6" type="ORF">TSOC_013101</name>
</gene>
<dbReference type="SMART" id="SM00487">
    <property type="entry name" value="DEXDc"/>
    <property type="match status" value="1"/>
</dbReference>
<feature type="signal peptide" evidence="3">
    <location>
        <begin position="1"/>
        <end position="21"/>
    </location>
</feature>
<dbReference type="Pfam" id="PF00271">
    <property type="entry name" value="Helicase_C"/>
    <property type="match status" value="1"/>
</dbReference>
<evidence type="ECO:0000256" key="3">
    <source>
        <dbReference type="SAM" id="SignalP"/>
    </source>
</evidence>
<protein>
    <submittedName>
        <fullName evidence="6">Protein Dicer</fullName>
    </submittedName>
</protein>
<keyword evidence="2" id="KW-0067">ATP-binding</keyword>
<evidence type="ECO:0000256" key="2">
    <source>
        <dbReference type="ARBA" id="ARBA00022840"/>
    </source>
</evidence>
<evidence type="ECO:0000259" key="5">
    <source>
        <dbReference type="PROSITE" id="PS51194"/>
    </source>
</evidence>
<dbReference type="OrthoDB" id="1469196at2759"/>
<evidence type="ECO:0000256" key="1">
    <source>
        <dbReference type="ARBA" id="ARBA00022741"/>
    </source>
</evidence>
<dbReference type="SMART" id="SM00490">
    <property type="entry name" value="HELICc"/>
    <property type="match status" value="1"/>
</dbReference>
<dbReference type="GO" id="GO:0003676">
    <property type="term" value="F:nucleic acid binding"/>
    <property type="evidence" value="ECO:0007669"/>
    <property type="project" value="InterPro"/>
</dbReference>
<dbReference type="PANTHER" id="PTHR14074">
    <property type="entry name" value="HELICASE WITH DEATH DOMAIN-RELATED"/>
    <property type="match status" value="1"/>
</dbReference>
<dbReference type="PROSITE" id="PS51192">
    <property type="entry name" value="HELICASE_ATP_BIND_1"/>
    <property type="match status" value="1"/>
</dbReference>
<organism evidence="6 7">
    <name type="scientific">Tetrabaena socialis</name>
    <dbReference type="NCBI Taxonomy" id="47790"/>
    <lineage>
        <taxon>Eukaryota</taxon>
        <taxon>Viridiplantae</taxon>
        <taxon>Chlorophyta</taxon>
        <taxon>core chlorophytes</taxon>
        <taxon>Chlorophyceae</taxon>
        <taxon>CS clade</taxon>
        <taxon>Chlamydomonadales</taxon>
        <taxon>Tetrabaenaceae</taxon>
        <taxon>Tetrabaena</taxon>
    </lineage>
</organism>
<dbReference type="InterPro" id="IPR027417">
    <property type="entry name" value="P-loop_NTPase"/>
</dbReference>
<proteinExistence type="predicted"/>
<dbReference type="Pfam" id="PF00270">
    <property type="entry name" value="DEAD"/>
    <property type="match status" value="1"/>
</dbReference>
<comment type="caution">
    <text evidence="6">The sequence shown here is derived from an EMBL/GenBank/DDBJ whole genome shotgun (WGS) entry which is preliminary data.</text>
</comment>
<dbReference type="EMBL" id="PGGS01001035">
    <property type="protein sequence ID" value="PNH01056.1"/>
    <property type="molecule type" value="Genomic_DNA"/>
</dbReference>
<dbReference type="SUPFAM" id="SSF52540">
    <property type="entry name" value="P-loop containing nucleoside triphosphate hydrolases"/>
    <property type="match status" value="1"/>
</dbReference>
<keyword evidence="3" id="KW-0732">Signal</keyword>
<feature type="domain" description="Helicase C-terminal" evidence="5">
    <location>
        <begin position="585"/>
        <end position="744"/>
    </location>
</feature>
<dbReference type="PANTHER" id="PTHR14074:SF16">
    <property type="entry name" value="ANTIVIRAL INNATE IMMUNE RESPONSE RECEPTOR RIG-I"/>
    <property type="match status" value="1"/>
</dbReference>
<evidence type="ECO:0000259" key="4">
    <source>
        <dbReference type="PROSITE" id="PS51192"/>
    </source>
</evidence>
<dbReference type="Proteomes" id="UP000236333">
    <property type="component" value="Unassembled WGS sequence"/>
</dbReference>
<evidence type="ECO:0000313" key="7">
    <source>
        <dbReference type="Proteomes" id="UP000236333"/>
    </source>
</evidence>
<keyword evidence="1" id="KW-0547">Nucleotide-binding</keyword>
<feature type="chain" id="PRO_5014382887" evidence="3">
    <location>
        <begin position="22"/>
        <end position="754"/>
    </location>
</feature>
<keyword evidence="7" id="KW-1185">Reference proteome</keyword>
<reference evidence="6 7" key="1">
    <citation type="journal article" date="2017" name="Mol. Biol. Evol.">
        <title>The 4-celled Tetrabaena socialis nuclear genome reveals the essential components for genetic control of cell number at the origin of multicellularity in the volvocine lineage.</title>
        <authorList>
            <person name="Featherston J."/>
            <person name="Arakaki Y."/>
            <person name="Hanschen E.R."/>
            <person name="Ferris P.J."/>
            <person name="Michod R.E."/>
            <person name="Olson B.J.S.C."/>
            <person name="Nozaki H."/>
            <person name="Durand P.M."/>
        </authorList>
    </citation>
    <scope>NUCLEOTIDE SEQUENCE [LARGE SCALE GENOMIC DNA]</scope>
    <source>
        <strain evidence="6 7">NIES-571</strain>
    </source>
</reference>
<dbReference type="AlphaFoldDB" id="A0A2J7ZLB4"/>
<feature type="domain" description="Helicase ATP-binding" evidence="4">
    <location>
        <begin position="345"/>
        <end position="541"/>
    </location>
</feature>
<accession>A0A2J7ZLB4</accession>
<dbReference type="InterPro" id="IPR011545">
    <property type="entry name" value="DEAD/DEAH_box_helicase_dom"/>
</dbReference>